<comment type="similarity">
    <text evidence="5">Belongs to the SPT3 family.</text>
</comment>
<sequence length="291" mass="33696">MHGFGDSSEPLFESAKIIEEVVLQQMRAIVKRSCEIADRRASSTKSNILSGEDLLFLLRRDKVKLRRLVRYLELKELGCSVNKILETDMPENITDADQLNDISKKLPFQSFLEQIDNTGELLENTPSNMDDIKQQRCVRAEIVTRSMDEIRYMKYSKARRVSFANKNRHKFSDWVCTDGDITLSKQAYTILGYLAYETVAQIVDLAFLVRQDQSKIHGDPIDRQRLNHVNPFTYKPYIASHYYHGKSVATKPLTPSEISEALRRYWSPQLAMTGPFNKWSMRRPHLKLLSC</sequence>
<dbReference type="OrthoDB" id="440760at2759"/>
<dbReference type="PANTHER" id="PTHR11380">
    <property type="entry name" value="TRANSCRIPTION INITIATION FACTOR TFIID/SUPT3-RELATED"/>
    <property type="match status" value="1"/>
</dbReference>
<keyword evidence="3" id="KW-0804">Transcription</keyword>
<dbReference type="EMBL" id="GL449414">
    <property type="protein sequence ID" value="EFN82796.1"/>
    <property type="molecule type" value="Genomic_DNA"/>
</dbReference>
<evidence type="ECO:0000313" key="6">
    <source>
        <dbReference type="EMBL" id="EFN82796.1"/>
    </source>
</evidence>
<dbReference type="PANTHER" id="PTHR11380:SF16">
    <property type="entry name" value="TRANSCRIPTION INITIATION PROTEIN SPT3 HOMOLOG"/>
    <property type="match status" value="1"/>
</dbReference>
<name>E2BNL7_HARSA</name>
<keyword evidence="7" id="KW-1185">Reference proteome</keyword>
<evidence type="ECO:0000256" key="3">
    <source>
        <dbReference type="ARBA" id="ARBA00023163"/>
    </source>
</evidence>
<evidence type="ECO:0000256" key="1">
    <source>
        <dbReference type="ARBA" id="ARBA00004123"/>
    </source>
</evidence>
<accession>E2BNL7</accession>
<dbReference type="GO" id="GO:0046982">
    <property type="term" value="F:protein heterodimerization activity"/>
    <property type="evidence" value="ECO:0007669"/>
    <property type="project" value="InterPro"/>
</dbReference>
<dbReference type="Proteomes" id="UP000008237">
    <property type="component" value="Unassembled WGS sequence"/>
</dbReference>
<comment type="subcellular location">
    <subcellularLocation>
        <location evidence="1">Nucleus</location>
    </subcellularLocation>
</comment>
<evidence type="ECO:0000256" key="5">
    <source>
        <dbReference type="ARBA" id="ARBA00061274"/>
    </source>
</evidence>
<proteinExistence type="inferred from homology"/>
<evidence type="ECO:0000256" key="4">
    <source>
        <dbReference type="ARBA" id="ARBA00023242"/>
    </source>
</evidence>
<dbReference type="OMA" id="QFMFNEQ"/>
<dbReference type="InParanoid" id="E2BNL7"/>
<dbReference type="GO" id="GO:0006366">
    <property type="term" value="P:transcription by RNA polymerase II"/>
    <property type="evidence" value="ECO:0007669"/>
    <property type="project" value="InterPro"/>
</dbReference>
<dbReference type="InterPro" id="IPR003195">
    <property type="entry name" value="TFIID_TAF13"/>
</dbReference>
<protein>
    <submittedName>
        <fullName evidence="6">Transcription initiation protein SPT3-like protein</fullName>
    </submittedName>
</protein>
<dbReference type="CDD" id="cd07978">
    <property type="entry name" value="HFD_TAF13"/>
    <property type="match status" value="1"/>
</dbReference>
<dbReference type="STRING" id="610380.E2BNL7"/>
<dbReference type="Gene3D" id="1.10.20.10">
    <property type="entry name" value="Histone, subunit A"/>
    <property type="match status" value="1"/>
</dbReference>
<keyword evidence="4" id="KW-0539">Nucleus</keyword>
<dbReference type="GO" id="GO:0005634">
    <property type="term" value="C:nucleus"/>
    <property type="evidence" value="ECO:0007669"/>
    <property type="project" value="UniProtKB-SubCell"/>
</dbReference>
<keyword evidence="2" id="KW-0805">Transcription regulation</keyword>
<reference evidence="6 7" key="1">
    <citation type="journal article" date="2010" name="Science">
        <title>Genomic comparison of the ants Camponotus floridanus and Harpegnathos saltator.</title>
        <authorList>
            <person name="Bonasio R."/>
            <person name="Zhang G."/>
            <person name="Ye C."/>
            <person name="Mutti N.S."/>
            <person name="Fang X."/>
            <person name="Qin N."/>
            <person name="Donahue G."/>
            <person name="Yang P."/>
            <person name="Li Q."/>
            <person name="Li C."/>
            <person name="Zhang P."/>
            <person name="Huang Z."/>
            <person name="Berger S.L."/>
            <person name="Reinberg D."/>
            <person name="Wang J."/>
            <person name="Liebig J."/>
        </authorList>
    </citation>
    <scope>NUCLEOTIDE SEQUENCE [LARGE SCALE GENOMIC DNA]</scope>
    <source>
        <strain evidence="6 7">R22 G/1</strain>
    </source>
</reference>
<evidence type="ECO:0000313" key="7">
    <source>
        <dbReference type="Proteomes" id="UP000008237"/>
    </source>
</evidence>
<dbReference type="InterPro" id="IPR009072">
    <property type="entry name" value="Histone-fold"/>
</dbReference>
<organism evidence="7">
    <name type="scientific">Harpegnathos saltator</name>
    <name type="common">Jerdon's jumping ant</name>
    <dbReference type="NCBI Taxonomy" id="610380"/>
    <lineage>
        <taxon>Eukaryota</taxon>
        <taxon>Metazoa</taxon>
        <taxon>Ecdysozoa</taxon>
        <taxon>Arthropoda</taxon>
        <taxon>Hexapoda</taxon>
        <taxon>Insecta</taxon>
        <taxon>Pterygota</taxon>
        <taxon>Neoptera</taxon>
        <taxon>Endopterygota</taxon>
        <taxon>Hymenoptera</taxon>
        <taxon>Apocrita</taxon>
        <taxon>Aculeata</taxon>
        <taxon>Formicoidea</taxon>
        <taxon>Formicidae</taxon>
        <taxon>Ponerinae</taxon>
        <taxon>Ponerini</taxon>
        <taxon>Harpegnathos</taxon>
    </lineage>
</organism>
<dbReference type="FunCoup" id="E2BNL7">
    <property type="interactions" value="335"/>
</dbReference>
<dbReference type="AlphaFoldDB" id="E2BNL7"/>
<gene>
    <name evidence="6" type="ORF">EAI_01955</name>
</gene>
<dbReference type="Pfam" id="PF02269">
    <property type="entry name" value="TFIID-18kDa"/>
    <property type="match status" value="1"/>
</dbReference>
<evidence type="ECO:0000256" key="2">
    <source>
        <dbReference type="ARBA" id="ARBA00023015"/>
    </source>
</evidence>
<dbReference type="GO" id="GO:0003713">
    <property type="term" value="F:transcription coactivator activity"/>
    <property type="evidence" value="ECO:0007669"/>
    <property type="project" value="TreeGrafter"/>
</dbReference>